<evidence type="ECO:0000313" key="2">
    <source>
        <dbReference type="EMBL" id="SMO65780.1"/>
    </source>
</evidence>
<keyword evidence="3" id="KW-1185">Reference proteome</keyword>
<accession>A0A521D4G7</accession>
<evidence type="ECO:0000256" key="1">
    <source>
        <dbReference type="SAM" id="MobiDB-lite"/>
    </source>
</evidence>
<dbReference type="AlphaFoldDB" id="A0A521D4G7"/>
<proteinExistence type="predicted"/>
<dbReference type="PANTHER" id="PTHR46889:SF4">
    <property type="entry name" value="TRANSPOSASE INSO FOR INSERTION SEQUENCE ELEMENT IS911B-RELATED"/>
    <property type="match status" value="1"/>
</dbReference>
<dbReference type="Proteomes" id="UP000319014">
    <property type="component" value="Unassembled WGS sequence"/>
</dbReference>
<name>A0A521D4G7_9RHOB</name>
<dbReference type="InterPro" id="IPR012337">
    <property type="entry name" value="RNaseH-like_sf"/>
</dbReference>
<evidence type="ECO:0000313" key="3">
    <source>
        <dbReference type="Proteomes" id="UP000319014"/>
    </source>
</evidence>
<dbReference type="SUPFAM" id="SSF53098">
    <property type="entry name" value="Ribonuclease H-like"/>
    <property type="match status" value="1"/>
</dbReference>
<reference evidence="2 3" key="1">
    <citation type="submission" date="2017-05" db="EMBL/GenBank/DDBJ databases">
        <authorList>
            <person name="Varghese N."/>
            <person name="Submissions S."/>
        </authorList>
    </citation>
    <scope>NUCLEOTIDE SEQUENCE [LARGE SCALE GENOMIC DNA]</scope>
    <source>
        <strain evidence="2 3">DSM 100094</strain>
    </source>
</reference>
<gene>
    <name evidence="2" type="ORF">SAMN06265221_1062</name>
</gene>
<sequence length="77" mass="9008">MRINALRARPRRRGKPKDDRERSVIADNILDRDLAADRPNHKWLADFTYIWTAEGWLYVAVVLDPLFPARRGLVHEG</sequence>
<dbReference type="PANTHER" id="PTHR46889">
    <property type="entry name" value="TRANSPOSASE INSF FOR INSERTION SEQUENCE IS3B-RELATED"/>
    <property type="match status" value="1"/>
</dbReference>
<dbReference type="EMBL" id="FXTK01000006">
    <property type="protein sequence ID" value="SMO65780.1"/>
    <property type="molecule type" value="Genomic_DNA"/>
</dbReference>
<evidence type="ECO:0008006" key="4">
    <source>
        <dbReference type="Google" id="ProtNLM"/>
    </source>
</evidence>
<protein>
    <recommendedName>
        <fullName evidence="4">Transposase</fullName>
    </recommendedName>
</protein>
<dbReference type="InterPro" id="IPR050900">
    <property type="entry name" value="Transposase_IS3/IS150/IS904"/>
</dbReference>
<feature type="region of interest" description="Disordered" evidence="1">
    <location>
        <begin position="1"/>
        <end position="20"/>
    </location>
</feature>
<organism evidence="2 3">
    <name type="scientific">Paracoccus laeviglucosivorans</name>
    <dbReference type="NCBI Taxonomy" id="1197861"/>
    <lineage>
        <taxon>Bacteria</taxon>
        <taxon>Pseudomonadati</taxon>
        <taxon>Pseudomonadota</taxon>
        <taxon>Alphaproteobacteria</taxon>
        <taxon>Rhodobacterales</taxon>
        <taxon>Paracoccaceae</taxon>
        <taxon>Paracoccus</taxon>
    </lineage>
</organism>
<dbReference type="OrthoDB" id="9803878at2"/>